<evidence type="ECO:0000256" key="1">
    <source>
        <dbReference type="SAM" id="MobiDB-lite"/>
    </source>
</evidence>
<dbReference type="Gene3D" id="3.80.10.10">
    <property type="entry name" value="Ribonuclease Inhibitor"/>
    <property type="match status" value="1"/>
</dbReference>
<dbReference type="SUPFAM" id="SSF52047">
    <property type="entry name" value="RNI-like"/>
    <property type="match status" value="1"/>
</dbReference>
<gene>
    <name evidence="2" type="ORF">DFH07DRAFT_801721</name>
</gene>
<evidence type="ECO:0000313" key="3">
    <source>
        <dbReference type="Proteomes" id="UP001215280"/>
    </source>
</evidence>
<protein>
    <recommendedName>
        <fullName evidence="4">F-box domain-containing protein</fullName>
    </recommendedName>
</protein>
<name>A0AAD7NSH9_9AGAR</name>
<dbReference type="AlphaFoldDB" id="A0AAD7NSH9"/>
<evidence type="ECO:0000313" key="2">
    <source>
        <dbReference type="EMBL" id="KAJ7772852.1"/>
    </source>
</evidence>
<reference evidence="2" key="1">
    <citation type="submission" date="2023-03" db="EMBL/GenBank/DDBJ databases">
        <title>Massive genome expansion in bonnet fungi (Mycena s.s.) driven by repeated elements and novel gene families across ecological guilds.</title>
        <authorList>
            <consortium name="Lawrence Berkeley National Laboratory"/>
            <person name="Harder C.B."/>
            <person name="Miyauchi S."/>
            <person name="Viragh M."/>
            <person name="Kuo A."/>
            <person name="Thoen E."/>
            <person name="Andreopoulos B."/>
            <person name="Lu D."/>
            <person name="Skrede I."/>
            <person name="Drula E."/>
            <person name="Henrissat B."/>
            <person name="Morin E."/>
            <person name="Kohler A."/>
            <person name="Barry K."/>
            <person name="LaButti K."/>
            <person name="Morin E."/>
            <person name="Salamov A."/>
            <person name="Lipzen A."/>
            <person name="Mereny Z."/>
            <person name="Hegedus B."/>
            <person name="Baldrian P."/>
            <person name="Stursova M."/>
            <person name="Weitz H."/>
            <person name="Taylor A."/>
            <person name="Grigoriev I.V."/>
            <person name="Nagy L.G."/>
            <person name="Martin F."/>
            <person name="Kauserud H."/>
        </authorList>
    </citation>
    <scope>NUCLEOTIDE SEQUENCE</scope>
    <source>
        <strain evidence="2">CBHHK188m</strain>
    </source>
</reference>
<evidence type="ECO:0008006" key="4">
    <source>
        <dbReference type="Google" id="ProtNLM"/>
    </source>
</evidence>
<dbReference type="Proteomes" id="UP001215280">
    <property type="component" value="Unassembled WGS sequence"/>
</dbReference>
<dbReference type="EMBL" id="JARJLG010000018">
    <property type="protein sequence ID" value="KAJ7772852.1"/>
    <property type="molecule type" value="Genomic_DNA"/>
</dbReference>
<sequence>MPPRARGRGNRGNSDPQRNTARLPQELIDAIIDEFDESLKDGSNPPTYPDRKALRACALVSRAFVRPSQMKLFSTVNIRAVTSYGAPTDENYRAFSKLLSSKPHIGSYVRNLVLSYRSGRSKSVEHILSSLPKLKMLSLHPTRDYAQWRETASFPAHGKDAFLAVFSLASLQRLELRNHQFSDALELDAILSNSLGLKELLLAGIQFAGGTPRPSGKPARVVLRSLELLGMLDNEREAVMSGFAAVDVIHLRSISLTGYSRSLLHANALSLEELTLVGKYSPDKSFPSTLDQILPPNTRLHTLNLRLYNFDIISAMIRQLGNLANIKTLRRISITVPCAAWYATPVIDSLLQGVGPELEDIDFRFDNGLSPYRAQVDLAEVRRSLPNLDAKGILRIAYASPGSELKYPM</sequence>
<comment type="caution">
    <text evidence="2">The sequence shown here is derived from an EMBL/GenBank/DDBJ whole genome shotgun (WGS) entry which is preliminary data.</text>
</comment>
<proteinExistence type="predicted"/>
<feature type="region of interest" description="Disordered" evidence="1">
    <location>
        <begin position="1"/>
        <end position="23"/>
    </location>
</feature>
<accession>A0AAD7NSH9</accession>
<keyword evidence="3" id="KW-1185">Reference proteome</keyword>
<dbReference type="InterPro" id="IPR032675">
    <property type="entry name" value="LRR_dom_sf"/>
</dbReference>
<organism evidence="2 3">
    <name type="scientific">Mycena maculata</name>
    <dbReference type="NCBI Taxonomy" id="230809"/>
    <lineage>
        <taxon>Eukaryota</taxon>
        <taxon>Fungi</taxon>
        <taxon>Dikarya</taxon>
        <taxon>Basidiomycota</taxon>
        <taxon>Agaricomycotina</taxon>
        <taxon>Agaricomycetes</taxon>
        <taxon>Agaricomycetidae</taxon>
        <taxon>Agaricales</taxon>
        <taxon>Marasmiineae</taxon>
        <taxon>Mycenaceae</taxon>
        <taxon>Mycena</taxon>
    </lineage>
</organism>